<feature type="binding site" evidence="11">
    <location>
        <position position="302"/>
    </location>
    <ligand>
        <name>FMN</name>
        <dbReference type="ChEBI" id="CHEBI:58210"/>
    </ligand>
</feature>
<dbReference type="NCBIfam" id="NF003645">
    <property type="entry name" value="PRK05286.1-2"/>
    <property type="match status" value="1"/>
</dbReference>
<feature type="binding site" evidence="11">
    <location>
        <begin position="248"/>
        <end position="249"/>
    </location>
    <ligand>
        <name>substrate</name>
    </ligand>
</feature>
<organism evidence="13 14">
    <name type="scientific">Tenuifilum thalassicum</name>
    <dbReference type="NCBI Taxonomy" id="2590900"/>
    <lineage>
        <taxon>Bacteria</taxon>
        <taxon>Pseudomonadati</taxon>
        <taxon>Bacteroidota</taxon>
        <taxon>Bacteroidia</taxon>
        <taxon>Bacteroidales</taxon>
        <taxon>Tenuifilaceae</taxon>
        <taxon>Tenuifilum</taxon>
    </lineage>
</organism>
<comment type="pathway">
    <text evidence="3 11">Pyrimidine metabolism; UMP biosynthesis via de novo pathway; orotate from (S)-dihydroorotate (quinone route): step 1/1.</text>
</comment>
<comment type="similarity">
    <text evidence="4 11">Belongs to the dihydroorotate dehydrogenase family. Type 2 subfamily.</text>
</comment>
<feature type="binding site" evidence="11">
    <location>
        <position position="183"/>
    </location>
    <ligand>
        <name>substrate</name>
    </ligand>
</feature>
<dbReference type="UniPathway" id="UPA00070">
    <property type="reaction ID" value="UER00946"/>
</dbReference>
<keyword evidence="9 11" id="KW-0472">Membrane</keyword>
<evidence type="ECO:0000256" key="4">
    <source>
        <dbReference type="ARBA" id="ARBA00005359"/>
    </source>
</evidence>
<dbReference type="InterPro" id="IPR005719">
    <property type="entry name" value="Dihydroorotate_DH_2"/>
</dbReference>
<keyword evidence="6 11" id="KW-0288">FMN</keyword>
<dbReference type="InterPro" id="IPR012135">
    <property type="entry name" value="Dihydroorotate_DH_1_2"/>
</dbReference>
<keyword evidence="14" id="KW-1185">Reference proteome</keyword>
<evidence type="ECO:0000256" key="11">
    <source>
        <dbReference type="HAMAP-Rule" id="MF_00225"/>
    </source>
</evidence>
<feature type="binding site" evidence="11">
    <location>
        <position position="71"/>
    </location>
    <ligand>
        <name>substrate</name>
    </ligand>
</feature>
<protein>
    <recommendedName>
        <fullName evidence="11">Dihydroorotate dehydrogenase (quinone)</fullName>
        <ecNumber evidence="11">1.3.5.2</ecNumber>
    </recommendedName>
    <alternativeName>
        <fullName evidence="11">DHOdehase</fullName>
        <shortName evidence="11">DHOD</shortName>
        <shortName evidence="11">DHODase</shortName>
    </alternativeName>
    <alternativeName>
        <fullName evidence="11">Dihydroorotate oxidase</fullName>
    </alternativeName>
</protein>
<dbReference type="InterPro" id="IPR050074">
    <property type="entry name" value="DHO_dehydrogenase"/>
</dbReference>
<evidence type="ECO:0000256" key="10">
    <source>
        <dbReference type="ARBA" id="ARBA00048639"/>
    </source>
</evidence>
<feature type="domain" description="Dihydroorotate dehydrogenase catalytic" evidence="12">
    <location>
        <begin position="50"/>
        <end position="342"/>
    </location>
</feature>
<dbReference type="PROSITE" id="PS00912">
    <property type="entry name" value="DHODEHASE_2"/>
    <property type="match status" value="1"/>
</dbReference>
<dbReference type="Proteomes" id="UP000500961">
    <property type="component" value="Chromosome"/>
</dbReference>
<dbReference type="InterPro" id="IPR005720">
    <property type="entry name" value="Dihydroorotate_DH_cat"/>
</dbReference>
<feature type="binding site" evidence="11">
    <location>
        <position position="145"/>
    </location>
    <ligand>
        <name>FMN</name>
        <dbReference type="ChEBI" id="CHEBI:58210"/>
    </ligand>
</feature>
<name>A0A7D3Y6D4_9BACT</name>
<evidence type="ECO:0000256" key="7">
    <source>
        <dbReference type="ARBA" id="ARBA00022975"/>
    </source>
</evidence>
<evidence type="ECO:0000256" key="3">
    <source>
        <dbReference type="ARBA" id="ARBA00005161"/>
    </source>
</evidence>
<feature type="binding site" evidence="11">
    <location>
        <begin position="323"/>
        <end position="324"/>
    </location>
    <ligand>
        <name>FMN</name>
        <dbReference type="ChEBI" id="CHEBI:58210"/>
    </ligand>
</feature>
<keyword evidence="5 11" id="KW-0285">Flavoprotein</keyword>
<dbReference type="PANTHER" id="PTHR48109:SF4">
    <property type="entry name" value="DIHYDROOROTATE DEHYDROGENASE (QUINONE), MITOCHONDRIAL"/>
    <property type="match status" value="1"/>
</dbReference>
<evidence type="ECO:0000256" key="6">
    <source>
        <dbReference type="ARBA" id="ARBA00022643"/>
    </source>
</evidence>
<dbReference type="Gene3D" id="3.20.20.70">
    <property type="entry name" value="Aldolase class I"/>
    <property type="match status" value="1"/>
</dbReference>
<keyword evidence="7 11" id="KW-0665">Pyrimidine biosynthesis</keyword>
<dbReference type="InterPro" id="IPR001295">
    <property type="entry name" value="Dihydroorotate_DH_CS"/>
</dbReference>
<comment type="cofactor">
    <cofactor evidence="11">
        <name>FMN</name>
        <dbReference type="ChEBI" id="CHEBI:58210"/>
    </cofactor>
    <text evidence="11">Binds 1 FMN per subunit.</text>
</comment>
<keyword evidence="11" id="KW-1003">Cell membrane</keyword>
<dbReference type="EC" id="1.3.5.2" evidence="11"/>
<feature type="binding site" evidence="11">
    <location>
        <position position="219"/>
    </location>
    <ligand>
        <name>FMN</name>
        <dbReference type="ChEBI" id="CHEBI:58210"/>
    </ligand>
</feature>
<comment type="catalytic activity">
    <reaction evidence="10 11">
        <text>(S)-dihydroorotate + a quinone = orotate + a quinol</text>
        <dbReference type="Rhea" id="RHEA:30187"/>
        <dbReference type="ChEBI" id="CHEBI:24646"/>
        <dbReference type="ChEBI" id="CHEBI:30839"/>
        <dbReference type="ChEBI" id="CHEBI:30864"/>
        <dbReference type="ChEBI" id="CHEBI:132124"/>
        <dbReference type="EC" id="1.3.5.2"/>
    </reaction>
</comment>
<dbReference type="InterPro" id="IPR013785">
    <property type="entry name" value="Aldolase_TIM"/>
</dbReference>
<dbReference type="SUPFAM" id="SSF51395">
    <property type="entry name" value="FMN-linked oxidoreductases"/>
    <property type="match status" value="1"/>
</dbReference>
<evidence type="ECO:0000313" key="14">
    <source>
        <dbReference type="Proteomes" id="UP000500961"/>
    </source>
</evidence>
<feature type="binding site" evidence="11">
    <location>
        <position position="273"/>
    </location>
    <ligand>
        <name>FMN</name>
        <dbReference type="ChEBI" id="CHEBI:58210"/>
    </ligand>
</feature>
<evidence type="ECO:0000256" key="9">
    <source>
        <dbReference type="ARBA" id="ARBA00023136"/>
    </source>
</evidence>
<accession>A0A7D3Y6D4</accession>
<sequence>MYKNLIRPLFFLLNPEQAHHFVVNCLRIAFSIPGIRQLVKRFYNVSHPSLYREVFGLKFKNPVGLAAGFDKNADFYHNLAVFGFSFIEVGTVTPKPQPGNPKPRLFRLIPDEALINRMGFNNKGVDYVKLKVTNRREQSIIIGGNIGKNTSTPNENAVNDYIYAFKQLYPVVDYIVVNVSCPNVKNLRDLQDDDSLSLILEAIMLERKKFNTVKPILLKVSPDLTNDQLSKTIDVAEKQGIDGYIATNTTTSRSNLKELKQKVEKIGAGGLSGKPLADRAIQVVKFIHGKTNGQKPIIGVGGIYTPQDAERMIRAGASLIQVYSGFIYEGPGIIKRINKSLINKNI</sequence>
<evidence type="ECO:0000256" key="8">
    <source>
        <dbReference type="ARBA" id="ARBA00023002"/>
    </source>
</evidence>
<feature type="binding site" evidence="11">
    <location>
        <begin position="116"/>
        <end position="120"/>
    </location>
    <ligand>
        <name>substrate</name>
    </ligand>
</feature>
<keyword evidence="8 11" id="KW-0560">Oxidoreductase</keyword>
<proteinExistence type="inferred from homology"/>
<dbReference type="GO" id="GO:0106430">
    <property type="term" value="F:dihydroorotate dehydrogenase (quinone) activity"/>
    <property type="evidence" value="ECO:0007669"/>
    <property type="project" value="UniProtKB-EC"/>
</dbReference>
<gene>
    <name evidence="11" type="primary">pyrD</name>
    <name evidence="13" type="ORF">FHG85_06860</name>
</gene>
<comment type="subunit">
    <text evidence="11">Monomer.</text>
</comment>
<evidence type="ECO:0000256" key="5">
    <source>
        <dbReference type="ARBA" id="ARBA00022630"/>
    </source>
</evidence>
<feature type="binding site" evidence="11">
    <location>
        <position position="178"/>
    </location>
    <ligand>
        <name>FMN</name>
        <dbReference type="ChEBI" id="CHEBI:58210"/>
    </ligand>
</feature>
<dbReference type="EMBL" id="CP041345">
    <property type="protein sequence ID" value="QKG81229.1"/>
    <property type="molecule type" value="Genomic_DNA"/>
</dbReference>
<dbReference type="PIRSF" id="PIRSF000164">
    <property type="entry name" value="DHO_oxidase"/>
    <property type="match status" value="1"/>
</dbReference>
<dbReference type="GO" id="GO:0005886">
    <property type="term" value="C:plasma membrane"/>
    <property type="evidence" value="ECO:0007669"/>
    <property type="project" value="UniProtKB-SubCell"/>
</dbReference>
<dbReference type="AlphaFoldDB" id="A0A7D3Y6D4"/>
<dbReference type="NCBIfam" id="TIGR01036">
    <property type="entry name" value="pyrD_sub2"/>
    <property type="match status" value="1"/>
</dbReference>
<dbReference type="KEGG" id="ttz:FHG85_06860"/>
<dbReference type="PROSITE" id="PS00911">
    <property type="entry name" value="DHODEHASE_1"/>
    <property type="match status" value="1"/>
</dbReference>
<dbReference type="HAMAP" id="MF_00225">
    <property type="entry name" value="DHO_dh_type2"/>
    <property type="match status" value="1"/>
</dbReference>
<dbReference type="CDD" id="cd04738">
    <property type="entry name" value="DHOD_2_like"/>
    <property type="match status" value="1"/>
</dbReference>
<dbReference type="NCBIfam" id="NF003652">
    <property type="entry name" value="PRK05286.2-5"/>
    <property type="match status" value="1"/>
</dbReference>
<evidence type="ECO:0000256" key="2">
    <source>
        <dbReference type="ARBA" id="ARBA00004370"/>
    </source>
</evidence>
<reference evidence="13 14" key="1">
    <citation type="submission" date="2019-07" db="EMBL/GenBank/DDBJ databases">
        <title>Thalassofilum flectens gen. nov., sp. nov., a novel moderate thermophilic anaerobe from a shallow sea hot spring in Kunashir Island (Russia), representing a new family in the order Bacteroidales, and proposal of Thalassofilacea fam. nov.</title>
        <authorList>
            <person name="Kochetkova T.V."/>
            <person name="Podosokorskaya O.A."/>
            <person name="Novikov A."/>
            <person name="Elcheninov A.G."/>
            <person name="Toshchakov S.V."/>
            <person name="Kublanov I.V."/>
        </authorList>
    </citation>
    <scope>NUCLEOTIDE SEQUENCE [LARGE SCALE GENOMIC DNA]</scope>
    <source>
        <strain evidence="13 14">38-H</strain>
    </source>
</reference>
<feature type="binding site" evidence="11">
    <location>
        <position position="178"/>
    </location>
    <ligand>
        <name>substrate</name>
    </ligand>
</feature>
<evidence type="ECO:0000259" key="12">
    <source>
        <dbReference type="Pfam" id="PF01180"/>
    </source>
</evidence>
<dbReference type="GO" id="GO:0006207">
    <property type="term" value="P:'de novo' pyrimidine nucleobase biosynthetic process"/>
    <property type="evidence" value="ECO:0007669"/>
    <property type="project" value="UniProtKB-UniRule"/>
</dbReference>
<dbReference type="PANTHER" id="PTHR48109">
    <property type="entry name" value="DIHYDROOROTATE DEHYDROGENASE (QUINONE), MITOCHONDRIAL-RELATED"/>
    <property type="match status" value="1"/>
</dbReference>
<comment type="function">
    <text evidence="1 11">Catalyzes the conversion of dihydroorotate to orotate with quinone as electron acceptor.</text>
</comment>
<evidence type="ECO:0000313" key="13">
    <source>
        <dbReference type="EMBL" id="QKG81229.1"/>
    </source>
</evidence>
<feature type="binding site" evidence="11">
    <location>
        <begin position="67"/>
        <end position="71"/>
    </location>
    <ligand>
        <name>FMN</name>
        <dbReference type="ChEBI" id="CHEBI:58210"/>
    </ligand>
</feature>
<feature type="binding site" evidence="11">
    <location>
        <position position="247"/>
    </location>
    <ligand>
        <name>FMN</name>
        <dbReference type="ChEBI" id="CHEBI:58210"/>
    </ligand>
</feature>
<evidence type="ECO:0000256" key="1">
    <source>
        <dbReference type="ARBA" id="ARBA00003125"/>
    </source>
</evidence>
<feature type="active site" description="Nucleophile" evidence="11">
    <location>
        <position position="181"/>
    </location>
</feature>
<feature type="binding site" evidence="11">
    <location>
        <position position="91"/>
    </location>
    <ligand>
        <name>FMN</name>
        <dbReference type="ChEBI" id="CHEBI:58210"/>
    </ligand>
</feature>
<comment type="subcellular location">
    <subcellularLocation>
        <location evidence="11">Cell membrane</location>
        <topology evidence="11">Peripheral membrane protein</topology>
    </subcellularLocation>
    <subcellularLocation>
        <location evidence="2">Membrane</location>
    </subcellularLocation>
</comment>
<dbReference type="GO" id="GO:0044205">
    <property type="term" value="P:'de novo' UMP biosynthetic process"/>
    <property type="evidence" value="ECO:0007669"/>
    <property type="project" value="UniProtKB-UniRule"/>
</dbReference>
<dbReference type="Pfam" id="PF01180">
    <property type="entry name" value="DHO_dh"/>
    <property type="match status" value="1"/>
</dbReference>
<dbReference type="GO" id="GO:0005737">
    <property type="term" value="C:cytoplasm"/>
    <property type="evidence" value="ECO:0007669"/>
    <property type="project" value="InterPro"/>
</dbReference>